<dbReference type="GO" id="GO:0003677">
    <property type="term" value="F:DNA binding"/>
    <property type="evidence" value="ECO:0007669"/>
    <property type="project" value="InterPro"/>
</dbReference>
<feature type="compositionally biased region" description="Basic and acidic residues" evidence="5">
    <location>
        <begin position="386"/>
        <end position="418"/>
    </location>
</feature>
<keyword evidence="4" id="KW-0539">Nucleus</keyword>
<dbReference type="Proteomes" id="UP000193467">
    <property type="component" value="Unassembled WGS sequence"/>
</dbReference>
<dbReference type="GO" id="GO:1990269">
    <property type="term" value="F:RNA polymerase II C-terminal domain phosphoserine binding"/>
    <property type="evidence" value="ECO:0007669"/>
    <property type="project" value="TreeGrafter"/>
</dbReference>
<feature type="compositionally biased region" description="Acidic residues" evidence="5">
    <location>
        <begin position="1"/>
        <end position="10"/>
    </location>
</feature>
<keyword evidence="2" id="KW-0805">Transcription regulation</keyword>
<feature type="region of interest" description="Disordered" evidence="5">
    <location>
        <begin position="1"/>
        <end position="41"/>
    </location>
</feature>
<feature type="compositionally biased region" description="Basic and acidic residues" evidence="5">
    <location>
        <begin position="426"/>
        <end position="436"/>
    </location>
</feature>
<dbReference type="SUPFAM" id="SSF159042">
    <property type="entry name" value="Plus3-like"/>
    <property type="match status" value="1"/>
</dbReference>
<dbReference type="PANTHER" id="PTHR13115">
    <property type="entry name" value="RNA POLYMERASE-ASSOCIATED PROTEIN RTF1 HOMOLOG"/>
    <property type="match status" value="1"/>
</dbReference>
<sequence>MDMSSEDDDAPPSRKAKRGGDDEDEDDMLFPLEGKYKDEADRRYIQGLNEIEREAILADRQEKISEQQQRSELRQMVKNKERAEGGGRGGDSSDEDDDGPLRTGRNRKATGLTNEKSASLAKLKQKRAEKGKKKEKQQYSDDEADSSPRRRESSADVYTDDSDVDRNDFEAAAAAVTNRGKKAAELVGPTQFKDLVVSRTKLAEFCAAPWFEEWVKGAWVRFLIGADDRGQPTYRLCEVVSVKEVPEEPYRIESANTVLQLELRFAKSVKFFKMENVSNSAFTDHEFGRLARQLEFEKLHLPTTSAAAKVKANLDKHKDYIMTEADVAAVLAKKGARVNPAAGKARLIIQRDFARQTGDQKLLDEVNASLALLEGPPPSPGSSETEQERMRRVNERNRATNREEIKKAEGKAQDERRRQAAALARGDQDVKVDPSARVKTMTRLHYDRETPSRPSTPAAGASSNGGAAPTAADVAVADNSRAKGSKFEERVAALADVEIELDF</sequence>
<keyword evidence="8" id="KW-1185">Reference proteome</keyword>
<evidence type="ECO:0000259" key="6">
    <source>
        <dbReference type="PROSITE" id="PS51360"/>
    </source>
</evidence>
<dbReference type="SMART" id="SM00719">
    <property type="entry name" value="Plus3"/>
    <property type="match status" value="1"/>
</dbReference>
<protein>
    <recommendedName>
        <fullName evidence="6">Plus3 domain-containing protein</fullName>
    </recommendedName>
</protein>
<dbReference type="STRING" id="106004.A0A1Y2G391"/>
<reference evidence="7 8" key="1">
    <citation type="submission" date="2016-07" db="EMBL/GenBank/DDBJ databases">
        <title>Pervasive Adenine N6-methylation of Active Genes in Fungi.</title>
        <authorList>
            <consortium name="DOE Joint Genome Institute"/>
            <person name="Mondo S.J."/>
            <person name="Dannebaum R.O."/>
            <person name="Kuo R.C."/>
            <person name="Labutti K."/>
            <person name="Haridas S."/>
            <person name="Kuo A."/>
            <person name="Salamov A."/>
            <person name="Ahrendt S.R."/>
            <person name="Lipzen A."/>
            <person name="Sullivan W."/>
            <person name="Andreopoulos W.B."/>
            <person name="Clum A."/>
            <person name="Lindquist E."/>
            <person name="Daum C."/>
            <person name="Ramamoorthy G.K."/>
            <person name="Gryganskyi A."/>
            <person name="Culley D."/>
            <person name="Magnuson J.K."/>
            <person name="James T.Y."/>
            <person name="O'Malley M.A."/>
            <person name="Stajich J.E."/>
            <person name="Spatafora J.W."/>
            <person name="Visel A."/>
            <person name="Grigoriev I.V."/>
        </authorList>
    </citation>
    <scope>NUCLEOTIDE SEQUENCE [LARGE SCALE GENOMIC DNA]</scope>
    <source>
        <strain evidence="7 8">62-1032</strain>
    </source>
</reference>
<evidence type="ECO:0000256" key="5">
    <source>
        <dbReference type="SAM" id="MobiDB-lite"/>
    </source>
</evidence>
<evidence type="ECO:0000313" key="7">
    <source>
        <dbReference type="EMBL" id="ORY92405.1"/>
    </source>
</evidence>
<comment type="caution">
    <text evidence="7">The sequence shown here is derived from an EMBL/GenBank/DDBJ whole genome shotgun (WGS) entry which is preliminary data.</text>
</comment>
<feature type="domain" description="Plus3" evidence="6">
    <location>
        <begin position="186"/>
        <end position="319"/>
    </location>
</feature>
<dbReference type="AlphaFoldDB" id="A0A1Y2G391"/>
<organism evidence="7 8">
    <name type="scientific">Leucosporidium creatinivorum</name>
    <dbReference type="NCBI Taxonomy" id="106004"/>
    <lineage>
        <taxon>Eukaryota</taxon>
        <taxon>Fungi</taxon>
        <taxon>Dikarya</taxon>
        <taxon>Basidiomycota</taxon>
        <taxon>Pucciniomycotina</taxon>
        <taxon>Microbotryomycetes</taxon>
        <taxon>Leucosporidiales</taxon>
        <taxon>Leucosporidium</taxon>
    </lineage>
</organism>
<evidence type="ECO:0000256" key="1">
    <source>
        <dbReference type="ARBA" id="ARBA00004123"/>
    </source>
</evidence>
<dbReference type="Gene3D" id="3.90.70.200">
    <property type="entry name" value="Plus-3 domain"/>
    <property type="match status" value="1"/>
</dbReference>
<dbReference type="GO" id="GO:0016593">
    <property type="term" value="C:Cdc73/Paf1 complex"/>
    <property type="evidence" value="ECO:0007669"/>
    <property type="project" value="TreeGrafter"/>
</dbReference>
<dbReference type="InterPro" id="IPR004343">
    <property type="entry name" value="Plus-3_dom"/>
</dbReference>
<evidence type="ECO:0000313" key="8">
    <source>
        <dbReference type="Proteomes" id="UP000193467"/>
    </source>
</evidence>
<keyword evidence="3" id="KW-0804">Transcription</keyword>
<evidence type="ECO:0000256" key="4">
    <source>
        <dbReference type="ARBA" id="ARBA00023242"/>
    </source>
</evidence>
<dbReference type="PROSITE" id="PS51360">
    <property type="entry name" value="PLUS3"/>
    <property type="match status" value="1"/>
</dbReference>
<feature type="compositionally biased region" description="Low complexity" evidence="5">
    <location>
        <begin position="455"/>
        <end position="473"/>
    </location>
</feature>
<feature type="compositionally biased region" description="Basic and acidic residues" evidence="5">
    <location>
        <begin position="62"/>
        <end position="85"/>
    </location>
</feature>
<accession>A0A1Y2G391</accession>
<feature type="region of interest" description="Disordered" evidence="5">
    <location>
        <begin position="371"/>
        <end position="473"/>
    </location>
</feature>
<dbReference type="FunCoup" id="A0A1Y2G391">
    <property type="interactions" value="640"/>
</dbReference>
<comment type="subcellular location">
    <subcellularLocation>
        <location evidence="1">Nucleus</location>
    </subcellularLocation>
</comment>
<feature type="region of interest" description="Disordered" evidence="5">
    <location>
        <begin position="62"/>
        <end position="164"/>
    </location>
</feature>
<evidence type="ECO:0000256" key="3">
    <source>
        <dbReference type="ARBA" id="ARBA00023163"/>
    </source>
</evidence>
<dbReference type="Pfam" id="PF03126">
    <property type="entry name" value="Plus-3"/>
    <property type="match status" value="1"/>
</dbReference>
<dbReference type="OrthoDB" id="166375at2759"/>
<dbReference type="InParanoid" id="A0A1Y2G391"/>
<evidence type="ECO:0000256" key="2">
    <source>
        <dbReference type="ARBA" id="ARBA00023015"/>
    </source>
</evidence>
<dbReference type="EMBL" id="MCGR01000001">
    <property type="protein sequence ID" value="ORY92405.1"/>
    <property type="molecule type" value="Genomic_DNA"/>
</dbReference>
<feature type="compositionally biased region" description="Basic residues" evidence="5">
    <location>
        <begin position="123"/>
        <end position="135"/>
    </location>
</feature>
<proteinExistence type="predicted"/>
<dbReference type="PANTHER" id="PTHR13115:SF8">
    <property type="entry name" value="RNA POLYMERASE-ASSOCIATED PROTEIN RTF1 HOMOLOG"/>
    <property type="match status" value="1"/>
</dbReference>
<gene>
    <name evidence="7" type="ORF">BCR35DRAFT_399</name>
</gene>
<name>A0A1Y2G391_9BASI</name>
<dbReference type="InterPro" id="IPR036128">
    <property type="entry name" value="Plus3-like_sf"/>
</dbReference>